<sequence length="300" mass="31082">MQDREKHNGGGVCAGAGCAFWPPRTDRGAPGHHVGPSPPTPPAPTLPLTPGCPPAVRAVPRAPKPSRSCEPCSLLAQFLAPLKTRFRLRAAGGWARSSPRPWQDWCRPGRDLVAQFLAALNPLDPADRGRFSRSSPRPSAAPVLARTRACPAIEDERRSGANGGAGGGAPAGVWGAAPGAEPSSSLHGRVGGHTRRGLGRSPRAQPVQRAARAGGWENASGSGAEPQGLNPSTRCTGGWVGKRVGVWGGAPGAEPFNPLHGRVGGQTRRGLGRSPRRAEPANPLHGWAGGRRGRPSPGQR</sequence>
<evidence type="ECO:0000313" key="3">
    <source>
        <dbReference type="Proteomes" id="UP000271554"/>
    </source>
</evidence>
<dbReference type="Proteomes" id="UP000271554">
    <property type="component" value="Chromosome"/>
</dbReference>
<dbReference type="KEGG" id="shun:DWB77_03161"/>
<accession>A0A387HFF1</accession>
<proteinExistence type="predicted"/>
<evidence type="ECO:0000256" key="1">
    <source>
        <dbReference type="SAM" id="MobiDB-lite"/>
    </source>
</evidence>
<feature type="region of interest" description="Disordered" evidence="1">
    <location>
        <begin position="156"/>
        <end position="237"/>
    </location>
</feature>
<feature type="region of interest" description="Disordered" evidence="1">
    <location>
        <begin position="24"/>
        <end position="49"/>
    </location>
</feature>
<keyword evidence="3" id="KW-1185">Reference proteome</keyword>
<feature type="region of interest" description="Disordered" evidence="1">
    <location>
        <begin position="127"/>
        <end position="146"/>
    </location>
</feature>
<dbReference type="EMBL" id="CP032698">
    <property type="protein sequence ID" value="AYG81023.1"/>
    <property type="molecule type" value="Genomic_DNA"/>
</dbReference>
<feature type="compositionally biased region" description="Pro residues" evidence="1">
    <location>
        <begin position="36"/>
        <end position="49"/>
    </location>
</feature>
<dbReference type="AlphaFoldDB" id="A0A387HFF1"/>
<organism evidence="2 3">
    <name type="scientific">Streptomyces hundungensis</name>
    <dbReference type="NCBI Taxonomy" id="1077946"/>
    <lineage>
        <taxon>Bacteria</taxon>
        <taxon>Bacillati</taxon>
        <taxon>Actinomycetota</taxon>
        <taxon>Actinomycetes</taxon>
        <taxon>Kitasatosporales</taxon>
        <taxon>Streptomycetaceae</taxon>
        <taxon>Streptomyces</taxon>
    </lineage>
</organism>
<feature type="compositionally biased region" description="Low complexity" evidence="1">
    <location>
        <begin position="132"/>
        <end position="146"/>
    </location>
</feature>
<feature type="compositionally biased region" description="Gly residues" evidence="1">
    <location>
        <begin position="161"/>
        <end position="170"/>
    </location>
</feature>
<feature type="region of interest" description="Disordered" evidence="1">
    <location>
        <begin position="250"/>
        <end position="300"/>
    </location>
</feature>
<evidence type="ECO:0000313" key="2">
    <source>
        <dbReference type="EMBL" id="AYG81023.1"/>
    </source>
</evidence>
<protein>
    <submittedName>
        <fullName evidence="2">Uncharacterized protein</fullName>
    </submittedName>
</protein>
<name>A0A387HFF1_9ACTN</name>
<feature type="compositionally biased region" description="Low complexity" evidence="1">
    <location>
        <begin position="200"/>
        <end position="213"/>
    </location>
</feature>
<feature type="compositionally biased region" description="Low complexity" evidence="1">
    <location>
        <begin position="171"/>
        <end position="180"/>
    </location>
</feature>
<reference evidence="2 3" key="1">
    <citation type="submission" date="2018-10" db="EMBL/GenBank/DDBJ databases">
        <title>Relationship between Morphology and Antimicrobial Activity in Streptomyces.</title>
        <authorList>
            <person name="Kang H.J."/>
            <person name="Kim S.B."/>
        </authorList>
    </citation>
    <scope>NUCLEOTIDE SEQUENCE [LARGE SCALE GENOMIC DNA]</scope>
    <source>
        <strain evidence="2 3">BH38</strain>
    </source>
</reference>
<dbReference type="PROSITE" id="PS51257">
    <property type="entry name" value="PROKAR_LIPOPROTEIN"/>
    <property type="match status" value="1"/>
</dbReference>
<gene>
    <name evidence="2" type="ORF">DWB77_03161</name>
</gene>